<organism evidence="6 7">
    <name type="scientific">Ulvibacterium marinum</name>
    <dbReference type="NCBI Taxonomy" id="2419782"/>
    <lineage>
        <taxon>Bacteria</taxon>
        <taxon>Pseudomonadati</taxon>
        <taxon>Bacteroidota</taxon>
        <taxon>Flavobacteriia</taxon>
        <taxon>Flavobacteriales</taxon>
        <taxon>Flavobacteriaceae</taxon>
        <taxon>Ulvibacterium</taxon>
    </lineage>
</organism>
<gene>
    <name evidence="6" type="ORF">D7Z94_10110</name>
</gene>
<dbReference type="EMBL" id="RBCJ01000002">
    <property type="protein sequence ID" value="RKN81283.1"/>
    <property type="molecule type" value="Genomic_DNA"/>
</dbReference>
<evidence type="ECO:0000256" key="3">
    <source>
        <dbReference type="ARBA" id="ARBA00023004"/>
    </source>
</evidence>
<dbReference type="Proteomes" id="UP000276603">
    <property type="component" value="Unassembled WGS sequence"/>
</dbReference>
<evidence type="ECO:0000259" key="5">
    <source>
        <dbReference type="PROSITE" id="PS51007"/>
    </source>
</evidence>
<dbReference type="Pfam" id="PF22807">
    <property type="entry name" value="TrAA12"/>
    <property type="match status" value="1"/>
</dbReference>
<evidence type="ECO:0000313" key="6">
    <source>
        <dbReference type="EMBL" id="RKN81283.1"/>
    </source>
</evidence>
<evidence type="ECO:0000256" key="2">
    <source>
        <dbReference type="ARBA" id="ARBA00022723"/>
    </source>
</evidence>
<dbReference type="PANTHER" id="PTHR35008:SF8">
    <property type="entry name" value="ALCOHOL DEHYDROGENASE CYTOCHROME C SUBUNIT"/>
    <property type="match status" value="1"/>
</dbReference>
<reference evidence="6 7" key="1">
    <citation type="submission" date="2018-10" db="EMBL/GenBank/DDBJ databases">
        <title>Ulvibacterium marinum gen. nov., sp. nov., a novel marine bacterium of the family Flavobacteriaceae, isolated from a culture of the green alga Ulva prolifera.</title>
        <authorList>
            <person name="Zhang Z."/>
        </authorList>
    </citation>
    <scope>NUCLEOTIDE SEQUENCE [LARGE SCALE GENOMIC DNA]</scope>
    <source>
        <strain evidence="6 7">CCMM003</strain>
    </source>
</reference>
<evidence type="ECO:0000313" key="7">
    <source>
        <dbReference type="Proteomes" id="UP000276603"/>
    </source>
</evidence>
<dbReference type="Gene3D" id="2.120.10.30">
    <property type="entry name" value="TolB, C-terminal domain"/>
    <property type="match status" value="1"/>
</dbReference>
<dbReference type="PROSITE" id="PS51007">
    <property type="entry name" value="CYTC"/>
    <property type="match status" value="1"/>
</dbReference>
<name>A0A3B0C5E1_9FLAO</name>
<dbReference type="GO" id="GO:0046872">
    <property type="term" value="F:metal ion binding"/>
    <property type="evidence" value="ECO:0007669"/>
    <property type="project" value="UniProtKB-KW"/>
</dbReference>
<evidence type="ECO:0000256" key="1">
    <source>
        <dbReference type="ARBA" id="ARBA00022617"/>
    </source>
</evidence>
<feature type="domain" description="Cytochrome c" evidence="5">
    <location>
        <begin position="461"/>
        <end position="550"/>
    </location>
</feature>
<dbReference type="Pfam" id="PF00034">
    <property type="entry name" value="Cytochrom_C"/>
    <property type="match status" value="1"/>
</dbReference>
<sequence length="573" mass="63746">MVVLFLFLYQCDSQIDLPLSDPDNGGLYFPDGFEALVVADSIGRARHLAVNSNGDIYVKLSSSDSIYGGNVALRDTDGDGKADIIQKFGGVDSKRSLYGTSMALHKDYIYFSTALELYRYKLTPGKLIPDGEPEVVLTDDHPHGVHWHITKPVSFDNQGFMYVPFGTPSNACQDLDGTPNGSPGGTGLDPCPELELHGGVWRFDANKTGLTQKDGQRIATGIRSVVAMDWNTVDNHLYIVMHGRDNLHSLFPDRFTPWESAVLPSEEFLRIEEGADYGWPYCYYDQMQEQKVLAPEYGGDGQIVGRCGEMDLPVMGFPGHWAPNDLLFYEGDQFPERYKNGAFIAFHGSTNRAPYPQSGYFVCFVPFKNGLPTGEWEVFADGFPVVDPIVNTRDAHYRPVGLAEGPDGSLYITESKKGKIWRVMFKGDKRRFDPDQLDSMEKRKSVSHIRTPDKVEDDLQRGLDSGQKAYNTFCGNCHQQDGMGAVGRFPTLAQTDWVTGDKKRLINVILNGLQGEIEVNGEIYNGVMPAHKFLGDAEIAGILTYIRQSFGNKADSISTREVEMVRNTSEMSN</sequence>
<protein>
    <submittedName>
        <fullName evidence="6">Cytochrome C</fullName>
    </submittedName>
</protein>
<keyword evidence="3 4" id="KW-0408">Iron</keyword>
<dbReference type="InterPro" id="IPR036909">
    <property type="entry name" value="Cyt_c-like_dom_sf"/>
</dbReference>
<dbReference type="OrthoDB" id="9811395at2"/>
<keyword evidence="2 4" id="KW-0479">Metal-binding</keyword>
<dbReference type="PANTHER" id="PTHR35008">
    <property type="entry name" value="BLL4482 PROTEIN-RELATED"/>
    <property type="match status" value="1"/>
</dbReference>
<dbReference type="InterPro" id="IPR011041">
    <property type="entry name" value="Quinoprot_gluc/sorb_DH_b-prop"/>
</dbReference>
<dbReference type="InterPro" id="IPR009056">
    <property type="entry name" value="Cyt_c-like_dom"/>
</dbReference>
<dbReference type="GO" id="GO:0009055">
    <property type="term" value="F:electron transfer activity"/>
    <property type="evidence" value="ECO:0007669"/>
    <property type="project" value="InterPro"/>
</dbReference>
<proteinExistence type="predicted"/>
<dbReference type="RefSeq" id="WP_120711440.1">
    <property type="nucleotide sequence ID" value="NZ_RBCJ01000002.1"/>
</dbReference>
<dbReference type="InterPro" id="IPR011042">
    <property type="entry name" value="6-blade_b-propeller_TolB-like"/>
</dbReference>
<dbReference type="InterPro" id="IPR051459">
    <property type="entry name" value="Cytochrome_c-type_DH"/>
</dbReference>
<accession>A0A3B0C5E1</accession>
<dbReference type="SUPFAM" id="SSF50952">
    <property type="entry name" value="Soluble quinoprotein glucose dehydrogenase"/>
    <property type="match status" value="1"/>
</dbReference>
<dbReference type="AlphaFoldDB" id="A0A3B0C5E1"/>
<dbReference type="SUPFAM" id="SSF46626">
    <property type="entry name" value="Cytochrome c"/>
    <property type="match status" value="1"/>
</dbReference>
<dbReference type="InterPro" id="IPR054539">
    <property type="entry name" value="Beta-prop_PDH"/>
</dbReference>
<comment type="caution">
    <text evidence="6">The sequence shown here is derived from an EMBL/GenBank/DDBJ whole genome shotgun (WGS) entry which is preliminary data.</text>
</comment>
<keyword evidence="7" id="KW-1185">Reference proteome</keyword>
<keyword evidence="1 4" id="KW-0349">Heme</keyword>
<evidence type="ECO:0000256" key="4">
    <source>
        <dbReference type="PROSITE-ProRule" id="PRU00433"/>
    </source>
</evidence>
<dbReference type="Gene3D" id="1.10.760.10">
    <property type="entry name" value="Cytochrome c-like domain"/>
    <property type="match status" value="1"/>
</dbReference>
<dbReference type="GO" id="GO:0020037">
    <property type="term" value="F:heme binding"/>
    <property type="evidence" value="ECO:0007669"/>
    <property type="project" value="InterPro"/>
</dbReference>